<gene>
    <name evidence="1" type="ORF">B9Q03_05535</name>
</gene>
<evidence type="ECO:0000313" key="1">
    <source>
        <dbReference type="EMBL" id="PSN90931.1"/>
    </source>
</evidence>
<accession>A0A2R6AX06</accession>
<comment type="caution">
    <text evidence="1">The sequence shown here is derived from an EMBL/GenBank/DDBJ whole genome shotgun (WGS) entry which is preliminary data.</text>
</comment>
<dbReference type="EMBL" id="NEXE01000041">
    <property type="protein sequence ID" value="PSN90931.1"/>
    <property type="molecule type" value="Genomic_DNA"/>
</dbReference>
<organism evidence="1 2">
    <name type="scientific">Candidatus Marsarchaeota G2 archaeon OSP_D</name>
    <dbReference type="NCBI Taxonomy" id="1978157"/>
    <lineage>
        <taxon>Archaea</taxon>
        <taxon>Candidatus Marsarchaeota</taxon>
        <taxon>Candidatus Marsarchaeota group 2</taxon>
    </lineage>
</organism>
<dbReference type="AlphaFoldDB" id="A0A2R6AX06"/>
<proteinExistence type="predicted"/>
<reference evidence="1 2" key="1">
    <citation type="submission" date="2017-04" db="EMBL/GenBank/DDBJ databases">
        <title>Novel microbial lineages endemic to geothermal iron-oxide mats fill important gaps in the evolutionary history of Archaea.</title>
        <authorList>
            <person name="Jay Z.J."/>
            <person name="Beam J.P."/>
            <person name="Dlakic M."/>
            <person name="Rusch D.B."/>
            <person name="Kozubal M.A."/>
            <person name="Inskeep W.P."/>
        </authorList>
    </citation>
    <scope>NUCLEOTIDE SEQUENCE [LARGE SCALE GENOMIC DNA]</scope>
    <source>
        <strain evidence="1">OSP_D</strain>
    </source>
</reference>
<protein>
    <submittedName>
        <fullName evidence="1">Uncharacterized protein</fullName>
    </submittedName>
</protein>
<sequence length="66" mass="7553">MKNVRLDPFRGMVVTVPPQKIKSATPEELLREWLREKPGVWSDILASHPHPAKRIKMIVVRTGTPL</sequence>
<evidence type="ECO:0000313" key="2">
    <source>
        <dbReference type="Proteomes" id="UP000240322"/>
    </source>
</evidence>
<name>A0A2R6AX06_9ARCH</name>
<dbReference type="Proteomes" id="UP000240322">
    <property type="component" value="Unassembled WGS sequence"/>
</dbReference>